<dbReference type="Gene3D" id="3.40.50.410">
    <property type="entry name" value="von Willebrand factor, type A domain"/>
    <property type="match status" value="1"/>
</dbReference>
<feature type="transmembrane region" description="Helical" evidence="5">
    <location>
        <begin position="54"/>
        <end position="73"/>
    </location>
</feature>
<keyword evidence="4 5" id="KW-0472">Membrane</keyword>
<dbReference type="InterPro" id="IPR050768">
    <property type="entry name" value="UPF0353/GerABKA_families"/>
</dbReference>
<accession>A0A1F4R484</accession>
<evidence type="ECO:0000256" key="4">
    <source>
        <dbReference type="ARBA" id="ARBA00023136"/>
    </source>
</evidence>
<feature type="domain" description="VWFA" evidence="6">
    <location>
        <begin position="86"/>
        <end position="285"/>
    </location>
</feature>
<feature type="transmembrane region" description="Helical" evidence="5">
    <location>
        <begin position="6"/>
        <end position="22"/>
    </location>
</feature>
<dbReference type="CDD" id="cd01467">
    <property type="entry name" value="vWA_BatA_type"/>
    <property type="match status" value="1"/>
</dbReference>
<evidence type="ECO:0000256" key="3">
    <source>
        <dbReference type="ARBA" id="ARBA00022989"/>
    </source>
</evidence>
<dbReference type="AlphaFoldDB" id="A0A1F4R484"/>
<dbReference type="Pfam" id="PF00092">
    <property type="entry name" value="VWA"/>
    <property type="match status" value="1"/>
</dbReference>
<evidence type="ECO:0000259" key="6">
    <source>
        <dbReference type="PROSITE" id="PS50234"/>
    </source>
</evidence>
<dbReference type="EMBL" id="METP01000066">
    <property type="protein sequence ID" value="OGC02920.1"/>
    <property type="molecule type" value="Genomic_DNA"/>
</dbReference>
<dbReference type="PANTHER" id="PTHR22550">
    <property type="entry name" value="SPORE GERMINATION PROTEIN"/>
    <property type="match status" value="1"/>
</dbReference>
<organism evidence="7 8">
    <name type="scientific">candidate division WOR-1 bacterium RIFCSPLOWO2_02_FULL_46_20</name>
    <dbReference type="NCBI Taxonomy" id="1802567"/>
    <lineage>
        <taxon>Bacteria</taxon>
        <taxon>Bacillati</taxon>
        <taxon>Saganbacteria</taxon>
    </lineage>
</organism>
<evidence type="ECO:0000256" key="2">
    <source>
        <dbReference type="ARBA" id="ARBA00022692"/>
    </source>
</evidence>
<evidence type="ECO:0000256" key="1">
    <source>
        <dbReference type="ARBA" id="ARBA00022475"/>
    </source>
</evidence>
<gene>
    <name evidence="7" type="ORF">A3H38_04860</name>
</gene>
<name>A0A1F4R484_UNCSA</name>
<dbReference type="InterPro" id="IPR036465">
    <property type="entry name" value="vWFA_dom_sf"/>
</dbReference>
<dbReference type="InterPro" id="IPR024163">
    <property type="entry name" value="Aerotolerance_reg_N"/>
</dbReference>
<feature type="transmembrane region" description="Helical" evidence="5">
    <location>
        <begin position="305"/>
        <end position="322"/>
    </location>
</feature>
<dbReference type="Pfam" id="PF07584">
    <property type="entry name" value="BatA"/>
    <property type="match status" value="1"/>
</dbReference>
<keyword evidence="1" id="KW-1003">Cell membrane</keyword>
<dbReference type="InterPro" id="IPR002035">
    <property type="entry name" value="VWF_A"/>
</dbReference>
<dbReference type="PANTHER" id="PTHR22550:SF5">
    <property type="entry name" value="LEUCINE ZIPPER PROTEIN 4"/>
    <property type="match status" value="1"/>
</dbReference>
<comment type="caution">
    <text evidence="7">The sequence shown here is derived from an EMBL/GenBank/DDBJ whole genome shotgun (WGS) entry which is preliminary data.</text>
</comment>
<dbReference type="PROSITE" id="PS50234">
    <property type="entry name" value="VWFA"/>
    <property type="match status" value="1"/>
</dbReference>
<sequence>MHFNNLLLILLIFPLPFLYYYLKKQKPATLYHPDLGSKLSGNLPNLKFKANLPLLLRLAALLLLILALTRPQMGFISDTSNRSGVDIMVALDISSSMNAEDFKPNRIAAAKEVLTKFINGRPNDRLGLVVFGSQSYVQCPLTTDHRTLIDYLDNVYIGLAEDGTAIGMALANCVNRLKYSQAKSRVILLLTDGDNNAGEIDPKTAAKLARAMGIKIYAIGIGDPKGAPIKVKDQFGREFYARNPDGSLFLTKMNEQGLQEIGTISEGDYFIASNIGKLHTVFDKINQLEKSRFSPKDMFVFEERFYWFAFPAFWLLLLEFTVRRFYLRKVP</sequence>
<evidence type="ECO:0000313" key="7">
    <source>
        <dbReference type="EMBL" id="OGC02920.1"/>
    </source>
</evidence>
<dbReference type="SMART" id="SM00327">
    <property type="entry name" value="VWA"/>
    <property type="match status" value="1"/>
</dbReference>
<evidence type="ECO:0000256" key="5">
    <source>
        <dbReference type="SAM" id="Phobius"/>
    </source>
</evidence>
<dbReference type="Proteomes" id="UP000176938">
    <property type="component" value="Unassembled WGS sequence"/>
</dbReference>
<dbReference type="SUPFAM" id="SSF53300">
    <property type="entry name" value="vWA-like"/>
    <property type="match status" value="1"/>
</dbReference>
<dbReference type="InterPro" id="IPR033881">
    <property type="entry name" value="vWA_BatA_type"/>
</dbReference>
<evidence type="ECO:0000313" key="8">
    <source>
        <dbReference type="Proteomes" id="UP000176938"/>
    </source>
</evidence>
<protein>
    <recommendedName>
        <fullName evidence="6">VWFA domain-containing protein</fullName>
    </recommendedName>
</protein>
<keyword evidence="2 5" id="KW-0812">Transmembrane</keyword>
<reference evidence="7 8" key="1">
    <citation type="journal article" date="2016" name="Nat. Commun.">
        <title>Thousands of microbial genomes shed light on interconnected biogeochemical processes in an aquifer system.</title>
        <authorList>
            <person name="Anantharaman K."/>
            <person name="Brown C.T."/>
            <person name="Hug L.A."/>
            <person name="Sharon I."/>
            <person name="Castelle C.J."/>
            <person name="Probst A.J."/>
            <person name="Thomas B.C."/>
            <person name="Singh A."/>
            <person name="Wilkins M.J."/>
            <person name="Karaoz U."/>
            <person name="Brodie E.L."/>
            <person name="Williams K.H."/>
            <person name="Hubbard S.S."/>
            <person name="Banfield J.F."/>
        </authorList>
    </citation>
    <scope>NUCLEOTIDE SEQUENCE [LARGE SCALE GENOMIC DNA]</scope>
</reference>
<keyword evidence="3 5" id="KW-1133">Transmembrane helix</keyword>
<proteinExistence type="predicted"/>